<feature type="compositionally biased region" description="Basic residues" evidence="1">
    <location>
        <begin position="34"/>
        <end position="43"/>
    </location>
</feature>
<name>A0A9P9ICB0_9HYPO</name>
<keyword evidence="3" id="KW-1185">Reference proteome</keyword>
<evidence type="ECO:0000256" key="1">
    <source>
        <dbReference type="SAM" id="MobiDB-lite"/>
    </source>
</evidence>
<accession>A0A9P9ICB0</accession>
<reference evidence="2" key="1">
    <citation type="journal article" date="2021" name="Nat. Commun.">
        <title>Genetic determinants of endophytism in the Arabidopsis root mycobiome.</title>
        <authorList>
            <person name="Mesny F."/>
            <person name="Miyauchi S."/>
            <person name="Thiergart T."/>
            <person name="Pickel B."/>
            <person name="Atanasova L."/>
            <person name="Karlsson M."/>
            <person name="Huettel B."/>
            <person name="Barry K.W."/>
            <person name="Haridas S."/>
            <person name="Chen C."/>
            <person name="Bauer D."/>
            <person name="Andreopoulos W."/>
            <person name="Pangilinan J."/>
            <person name="LaButti K."/>
            <person name="Riley R."/>
            <person name="Lipzen A."/>
            <person name="Clum A."/>
            <person name="Drula E."/>
            <person name="Henrissat B."/>
            <person name="Kohler A."/>
            <person name="Grigoriev I.V."/>
            <person name="Martin F.M."/>
            <person name="Hacquard S."/>
        </authorList>
    </citation>
    <scope>NUCLEOTIDE SEQUENCE</scope>
    <source>
        <strain evidence="2">MPI-CAGE-AT-0021</strain>
    </source>
</reference>
<proteinExistence type="predicted"/>
<evidence type="ECO:0000313" key="2">
    <source>
        <dbReference type="EMBL" id="KAH7114529.1"/>
    </source>
</evidence>
<dbReference type="Proteomes" id="UP000717696">
    <property type="component" value="Unassembled WGS sequence"/>
</dbReference>
<evidence type="ECO:0000313" key="3">
    <source>
        <dbReference type="Proteomes" id="UP000717696"/>
    </source>
</evidence>
<dbReference type="AlphaFoldDB" id="A0A9P9ICB0"/>
<feature type="compositionally biased region" description="Basic and acidic residues" evidence="1">
    <location>
        <begin position="45"/>
        <end position="57"/>
    </location>
</feature>
<comment type="caution">
    <text evidence="2">The sequence shown here is derived from an EMBL/GenBank/DDBJ whole genome shotgun (WGS) entry which is preliminary data.</text>
</comment>
<feature type="region of interest" description="Disordered" evidence="1">
    <location>
        <begin position="34"/>
        <end position="57"/>
    </location>
</feature>
<gene>
    <name evidence="2" type="ORF">B0J13DRAFT_460285</name>
</gene>
<protein>
    <recommendedName>
        <fullName evidence="4">HTH CENPB-type domain-containing protein</fullName>
    </recommendedName>
</protein>
<dbReference type="OrthoDB" id="3942738at2759"/>
<organism evidence="2 3">
    <name type="scientific">Dactylonectria estremocensis</name>
    <dbReference type="NCBI Taxonomy" id="1079267"/>
    <lineage>
        <taxon>Eukaryota</taxon>
        <taxon>Fungi</taxon>
        <taxon>Dikarya</taxon>
        <taxon>Ascomycota</taxon>
        <taxon>Pezizomycotina</taxon>
        <taxon>Sordariomycetes</taxon>
        <taxon>Hypocreomycetidae</taxon>
        <taxon>Hypocreales</taxon>
        <taxon>Nectriaceae</taxon>
        <taxon>Dactylonectria</taxon>
    </lineage>
</organism>
<evidence type="ECO:0008006" key="4">
    <source>
        <dbReference type="Google" id="ProtNLM"/>
    </source>
</evidence>
<sequence>MAPIEEPLDFLKLPESVNYTETARLFNCDETTLRRRHQGKQQSRRYGDRLYESRRSKQQERDLIADIHKLSSHGIHATLPMLKNFTQDIAKIEVGKSWPYSFVQRNRDELSCTWFDVLDIARKRDDNVSRYKAYFDLKYDIRPCNTYNVDEKGFLLGVINRTKRLFTLSVKK</sequence>
<dbReference type="EMBL" id="JAGMUU010000042">
    <property type="protein sequence ID" value="KAH7114529.1"/>
    <property type="molecule type" value="Genomic_DNA"/>
</dbReference>